<protein>
    <submittedName>
        <fullName evidence="1">Uncharacterized protein</fullName>
    </submittedName>
</protein>
<evidence type="ECO:0000313" key="1">
    <source>
        <dbReference type="EMBL" id="GGI53816.1"/>
    </source>
</evidence>
<comment type="caution">
    <text evidence="1">The sequence shown here is derived from an EMBL/GenBank/DDBJ whole genome shotgun (WGS) entry which is preliminary data.</text>
</comment>
<keyword evidence="2" id="KW-1185">Reference proteome</keyword>
<organism evidence="1 2">
    <name type="scientific">Oxalicibacterium solurbis</name>
    <dbReference type="NCBI Taxonomy" id="69280"/>
    <lineage>
        <taxon>Bacteria</taxon>
        <taxon>Pseudomonadati</taxon>
        <taxon>Pseudomonadota</taxon>
        <taxon>Betaproteobacteria</taxon>
        <taxon>Burkholderiales</taxon>
        <taxon>Oxalobacteraceae</taxon>
        <taxon>Oxalicibacterium</taxon>
    </lineage>
</organism>
<sequence>MSAYYWQKRWVDALVEKGVERSTAETLYASTYSKEAADQSKSPELQAMLMLDINGSKAKTAARAAA</sequence>
<gene>
    <name evidence="1" type="ORF">GCM10011430_09900</name>
</gene>
<dbReference type="Proteomes" id="UP000627205">
    <property type="component" value="Unassembled WGS sequence"/>
</dbReference>
<evidence type="ECO:0000313" key="2">
    <source>
        <dbReference type="Proteomes" id="UP000627205"/>
    </source>
</evidence>
<name>A0A8J3AX86_9BURK</name>
<reference evidence="1" key="2">
    <citation type="submission" date="2020-09" db="EMBL/GenBank/DDBJ databases">
        <authorList>
            <person name="Sun Q."/>
            <person name="Sedlacek I."/>
        </authorList>
    </citation>
    <scope>NUCLEOTIDE SEQUENCE</scope>
    <source>
        <strain evidence="1">CCM 7664</strain>
    </source>
</reference>
<proteinExistence type="predicted"/>
<accession>A0A8J3AX86</accession>
<dbReference type="EMBL" id="BMDP01000001">
    <property type="protein sequence ID" value="GGI53816.1"/>
    <property type="molecule type" value="Genomic_DNA"/>
</dbReference>
<dbReference type="RefSeq" id="WP_188419836.1">
    <property type="nucleotide sequence ID" value="NZ_BMDP01000001.1"/>
</dbReference>
<dbReference type="AlphaFoldDB" id="A0A8J3AX86"/>
<reference evidence="1" key="1">
    <citation type="journal article" date="2014" name="Int. J. Syst. Evol. Microbiol.">
        <title>Complete genome sequence of Corynebacterium casei LMG S-19264T (=DSM 44701T), isolated from a smear-ripened cheese.</title>
        <authorList>
            <consortium name="US DOE Joint Genome Institute (JGI-PGF)"/>
            <person name="Walter F."/>
            <person name="Albersmeier A."/>
            <person name="Kalinowski J."/>
            <person name="Ruckert C."/>
        </authorList>
    </citation>
    <scope>NUCLEOTIDE SEQUENCE</scope>
    <source>
        <strain evidence="1">CCM 7664</strain>
    </source>
</reference>